<dbReference type="InterPro" id="IPR006680">
    <property type="entry name" value="Amidohydro-rel"/>
</dbReference>
<feature type="signal peptide" evidence="2">
    <location>
        <begin position="1"/>
        <end position="23"/>
    </location>
</feature>
<dbReference type="AlphaFoldDB" id="A0A7W6EZP4"/>
<proteinExistence type="predicted"/>
<dbReference type="Gene3D" id="3.20.20.140">
    <property type="entry name" value="Metal-dependent hydrolases"/>
    <property type="match status" value="1"/>
</dbReference>
<evidence type="ECO:0000259" key="3">
    <source>
        <dbReference type="Pfam" id="PF04909"/>
    </source>
</evidence>
<protein>
    <submittedName>
        <fullName evidence="4">Putative TIM-barrel fold metal-dependent hydrolase</fullName>
    </submittedName>
</protein>
<evidence type="ECO:0000256" key="1">
    <source>
        <dbReference type="ARBA" id="ARBA00023239"/>
    </source>
</evidence>
<dbReference type="Pfam" id="PF04909">
    <property type="entry name" value="Amidohydro_2"/>
    <property type="match status" value="1"/>
</dbReference>
<organism evidence="4 5">
    <name type="scientific">Brevundimonas mediterranea</name>
    <dbReference type="NCBI Taxonomy" id="74329"/>
    <lineage>
        <taxon>Bacteria</taxon>
        <taxon>Pseudomonadati</taxon>
        <taxon>Pseudomonadota</taxon>
        <taxon>Alphaproteobacteria</taxon>
        <taxon>Caulobacterales</taxon>
        <taxon>Caulobacteraceae</taxon>
        <taxon>Brevundimonas</taxon>
    </lineage>
</organism>
<gene>
    <name evidence="4" type="ORF">GGR11_001669</name>
</gene>
<feature type="chain" id="PRO_5030786596" evidence="2">
    <location>
        <begin position="24"/>
        <end position="331"/>
    </location>
</feature>
<dbReference type="SUPFAM" id="SSF51556">
    <property type="entry name" value="Metallo-dependent hydrolases"/>
    <property type="match status" value="1"/>
</dbReference>
<dbReference type="Proteomes" id="UP000532936">
    <property type="component" value="Unassembled WGS sequence"/>
</dbReference>
<feature type="domain" description="Amidohydrolase-related" evidence="3">
    <location>
        <begin position="67"/>
        <end position="323"/>
    </location>
</feature>
<dbReference type="InterPro" id="IPR032465">
    <property type="entry name" value="ACMSD"/>
</dbReference>
<sequence>MNVKRIVAVTAVLSALTATPGTAQPRTPVHTDHHVHVHSPAILDILSAYCSSPGRIGACDPAFVEPLTADDLLADMDEAGVQTAWMMSTAYLAESPMMAPPLADAAMRVHDANAFTVATAAAHPGRLVAFVSVNPLAPDALAEIAAWKDEPYAKGLKLHLTNSGVDLRDPEQVRRLAAVFDAASDAGMTIMIHMRTRAEDYGARDVRIFVEQVLPHAGGAPVVIAHSGGWGGLDANTWDALEGFRQILAEQPGMAPGLFFDLAQVFDADTSPENRARLVDVMRDIGVERFAPGSDWPFSGPLDGYLNAAMDLLPLSPQEAEALRRLRVAVR</sequence>
<evidence type="ECO:0000313" key="5">
    <source>
        <dbReference type="Proteomes" id="UP000532936"/>
    </source>
</evidence>
<keyword evidence="1" id="KW-0456">Lyase</keyword>
<evidence type="ECO:0000313" key="4">
    <source>
        <dbReference type="EMBL" id="MBB3872155.1"/>
    </source>
</evidence>
<reference evidence="4 5" key="1">
    <citation type="submission" date="2020-08" db="EMBL/GenBank/DDBJ databases">
        <title>Genomic Encyclopedia of Type Strains, Phase IV (KMG-IV): sequencing the most valuable type-strain genomes for metagenomic binning, comparative biology and taxonomic classification.</title>
        <authorList>
            <person name="Goeker M."/>
        </authorList>
    </citation>
    <scope>NUCLEOTIDE SEQUENCE [LARGE SCALE GENOMIC DNA]</scope>
    <source>
        <strain evidence="4 5">DSM 14878</strain>
    </source>
</reference>
<dbReference type="PANTHER" id="PTHR21240">
    <property type="entry name" value="2-AMINO-3-CARBOXYLMUCONATE-6-SEMIALDEHYDE DECARBOXYLASE"/>
    <property type="match status" value="1"/>
</dbReference>
<dbReference type="GO" id="GO:0016787">
    <property type="term" value="F:hydrolase activity"/>
    <property type="evidence" value="ECO:0007669"/>
    <property type="project" value="UniProtKB-KW"/>
</dbReference>
<dbReference type="GO" id="GO:0016831">
    <property type="term" value="F:carboxy-lyase activity"/>
    <property type="evidence" value="ECO:0007669"/>
    <property type="project" value="InterPro"/>
</dbReference>
<keyword evidence="4" id="KW-0378">Hydrolase</keyword>
<dbReference type="InterPro" id="IPR032466">
    <property type="entry name" value="Metal_Hydrolase"/>
</dbReference>
<name>A0A7W6EZP4_9CAUL</name>
<keyword evidence="2" id="KW-0732">Signal</keyword>
<accession>A0A7W6EZP4</accession>
<evidence type="ECO:0000256" key="2">
    <source>
        <dbReference type="SAM" id="SignalP"/>
    </source>
</evidence>
<dbReference type="RefSeq" id="WP_183196247.1">
    <property type="nucleotide sequence ID" value="NZ_JACIDA010000001.1"/>
</dbReference>
<dbReference type="EMBL" id="JACIDA010000001">
    <property type="protein sequence ID" value="MBB3872155.1"/>
    <property type="molecule type" value="Genomic_DNA"/>
</dbReference>
<comment type="caution">
    <text evidence="4">The sequence shown here is derived from an EMBL/GenBank/DDBJ whole genome shotgun (WGS) entry which is preliminary data.</text>
</comment>